<reference evidence="1" key="1">
    <citation type="journal article" date="2021" name="bioRxiv">
        <title>Unraveling nitrogen, sulfur and carbon metabolic pathways and microbial community transcriptional responses to substrate deprivation and toxicity stresses in a bioreactor mimicking anoxic brackish coastal sediment conditions.</title>
        <authorList>
            <person name="Martins P.D."/>
            <person name="Echeveste M.J."/>
            <person name="Arshad A."/>
            <person name="Kurth J."/>
            <person name="Ouboter H."/>
            <person name="Jetten M.S.M."/>
            <person name="Welte C.U."/>
        </authorList>
    </citation>
    <scope>NUCLEOTIDE SEQUENCE</scope>
    <source>
        <strain evidence="1">MAG_39</strain>
    </source>
</reference>
<sequence length="71" mass="8248">MSPEELRKELEYLRECLLDLEETYAFHLTNTSAHIGSGIVKAMREEHEEQTRIYREKIARLEGLLRGSGAE</sequence>
<proteinExistence type="predicted"/>
<evidence type="ECO:0000313" key="2">
    <source>
        <dbReference type="Proteomes" id="UP000705867"/>
    </source>
</evidence>
<accession>A0A953M346</accession>
<comment type="caution">
    <text evidence="1">The sequence shown here is derived from an EMBL/GenBank/DDBJ whole genome shotgun (WGS) entry which is preliminary data.</text>
</comment>
<reference evidence="1" key="2">
    <citation type="submission" date="2021-08" db="EMBL/GenBank/DDBJ databases">
        <authorList>
            <person name="Dalcin Martins P."/>
        </authorList>
    </citation>
    <scope>NUCLEOTIDE SEQUENCE</scope>
    <source>
        <strain evidence="1">MAG_39</strain>
    </source>
</reference>
<organism evidence="1 2">
    <name type="scientific">Candidatus Nitrobium versatile</name>
    <dbReference type="NCBI Taxonomy" id="2884831"/>
    <lineage>
        <taxon>Bacteria</taxon>
        <taxon>Pseudomonadati</taxon>
        <taxon>Nitrospirota</taxon>
        <taxon>Nitrospiria</taxon>
        <taxon>Nitrospirales</taxon>
        <taxon>Nitrospiraceae</taxon>
        <taxon>Candidatus Nitrobium</taxon>
    </lineage>
</organism>
<dbReference type="Proteomes" id="UP000705867">
    <property type="component" value="Unassembled WGS sequence"/>
</dbReference>
<protein>
    <submittedName>
        <fullName evidence="1">Uncharacterized protein</fullName>
    </submittedName>
</protein>
<dbReference type="EMBL" id="JAIOIV010000136">
    <property type="protein sequence ID" value="MBZ0158103.1"/>
    <property type="molecule type" value="Genomic_DNA"/>
</dbReference>
<name>A0A953M346_9BACT</name>
<evidence type="ECO:0000313" key="1">
    <source>
        <dbReference type="EMBL" id="MBZ0158103.1"/>
    </source>
</evidence>
<gene>
    <name evidence="1" type="ORF">K8I29_18040</name>
</gene>
<dbReference type="AlphaFoldDB" id="A0A953M346"/>